<dbReference type="AlphaFoldDB" id="A0AA40BSF6"/>
<gene>
    <name evidence="2" type="ORF">B0T21DRAFT_436576</name>
</gene>
<keyword evidence="3" id="KW-1185">Reference proteome</keyword>
<sequence>MALHHHVLVGWLFCSAMFQPAPHFPRPLFSDACLKDNNRPDAARQQSRLLLADSFRAVVCRPHWSAHSRGPNAGHCGYGTLSAMLVEVENQLGQTHASVVADNHPKYQNAVGPGKRHATSCVPGAGRNNVLALTSQYIDLVYYAARYPEDQRR</sequence>
<evidence type="ECO:0000313" key="3">
    <source>
        <dbReference type="Proteomes" id="UP001172159"/>
    </source>
</evidence>
<feature type="chain" id="PRO_5041214953" evidence="1">
    <location>
        <begin position="24"/>
        <end position="153"/>
    </location>
</feature>
<protein>
    <submittedName>
        <fullName evidence="2">Uncharacterized protein</fullName>
    </submittedName>
</protein>
<comment type="caution">
    <text evidence="2">The sequence shown here is derived from an EMBL/GenBank/DDBJ whole genome shotgun (WGS) entry which is preliminary data.</text>
</comment>
<keyword evidence="1" id="KW-0732">Signal</keyword>
<proteinExistence type="predicted"/>
<feature type="signal peptide" evidence="1">
    <location>
        <begin position="1"/>
        <end position="23"/>
    </location>
</feature>
<accession>A0AA40BSF6</accession>
<evidence type="ECO:0000256" key="1">
    <source>
        <dbReference type="SAM" id="SignalP"/>
    </source>
</evidence>
<organism evidence="2 3">
    <name type="scientific">Apiosordaria backusii</name>
    <dbReference type="NCBI Taxonomy" id="314023"/>
    <lineage>
        <taxon>Eukaryota</taxon>
        <taxon>Fungi</taxon>
        <taxon>Dikarya</taxon>
        <taxon>Ascomycota</taxon>
        <taxon>Pezizomycotina</taxon>
        <taxon>Sordariomycetes</taxon>
        <taxon>Sordariomycetidae</taxon>
        <taxon>Sordariales</taxon>
        <taxon>Lasiosphaeriaceae</taxon>
        <taxon>Apiosordaria</taxon>
    </lineage>
</organism>
<dbReference type="Proteomes" id="UP001172159">
    <property type="component" value="Unassembled WGS sequence"/>
</dbReference>
<evidence type="ECO:0000313" key="2">
    <source>
        <dbReference type="EMBL" id="KAK0739569.1"/>
    </source>
</evidence>
<name>A0AA40BSF6_9PEZI</name>
<dbReference type="EMBL" id="JAUKTV010000004">
    <property type="protein sequence ID" value="KAK0739569.1"/>
    <property type="molecule type" value="Genomic_DNA"/>
</dbReference>
<reference evidence="2" key="1">
    <citation type="submission" date="2023-06" db="EMBL/GenBank/DDBJ databases">
        <title>Genome-scale phylogeny and comparative genomics of the fungal order Sordariales.</title>
        <authorList>
            <consortium name="Lawrence Berkeley National Laboratory"/>
            <person name="Hensen N."/>
            <person name="Bonometti L."/>
            <person name="Westerberg I."/>
            <person name="Brannstrom I.O."/>
            <person name="Guillou S."/>
            <person name="Cros-Aarteil S."/>
            <person name="Calhoun S."/>
            <person name="Haridas S."/>
            <person name="Kuo A."/>
            <person name="Mondo S."/>
            <person name="Pangilinan J."/>
            <person name="Riley R."/>
            <person name="Labutti K."/>
            <person name="Andreopoulos B."/>
            <person name="Lipzen A."/>
            <person name="Chen C."/>
            <person name="Yanf M."/>
            <person name="Daum C."/>
            <person name="Ng V."/>
            <person name="Clum A."/>
            <person name="Steindorff A."/>
            <person name="Ohm R."/>
            <person name="Martin F."/>
            <person name="Silar P."/>
            <person name="Natvig D."/>
            <person name="Lalanne C."/>
            <person name="Gautier V."/>
            <person name="Ament-Velasquez S.L."/>
            <person name="Kruys A."/>
            <person name="Hutchinson M.I."/>
            <person name="Powell A.J."/>
            <person name="Barry K."/>
            <person name="Miller A.N."/>
            <person name="Grigoriev I.V."/>
            <person name="Debuchy R."/>
            <person name="Gladieux P."/>
            <person name="Thoren M.H."/>
            <person name="Johannesson H."/>
        </authorList>
    </citation>
    <scope>NUCLEOTIDE SEQUENCE</scope>
    <source>
        <strain evidence="2">CBS 540.89</strain>
    </source>
</reference>